<feature type="non-terminal residue" evidence="13">
    <location>
        <position position="1"/>
    </location>
</feature>
<dbReference type="GO" id="GO:0005886">
    <property type="term" value="C:plasma membrane"/>
    <property type="evidence" value="ECO:0007669"/>
    <property type="project" value="UniProtKB-SubCell"/>
</dbReference>
<dbReference type="PANTHER" id="PTHR31428">
    <property type="entry name" value="RGM DOMAIN FAMILY MEMBER DRAG-1"/>
    <property type="match status" value="1"/>
</dbReference>
<keyword evidence="4" id="KW-0336">GPI-anchor</keyword>
<dbReference type="InterPro" id="IPR040287">
    <property type="entry name" value="RGM"/>
</dbReference>
<comment type="caution">
    <text evidence="13">The sequence shown here is derived from an EMBL/GenBank/DDBJ whole genome shotgun (WGS) entry which is preliminary data.</text>
</comment>
<dbReference type="Pfam" id="PF06535">
    <property type="entry name" value="RGM_N"/>
    <property type="match status" value="1"/>
</dbReference>
<dbReference type="GO" id="GO:0030509">
    <property type="term" value="P:BMP signaling pathway"/>
    <property type="evidence" value="ECO:0007669"/>
    <property type="project" value="TreeGrafter"/>
</dbReference>
<dbReference type="EMBL" id="JAAWVO010063262">
    <property type="protein sequence ID" value="MBN3323125.1"/>
    <property type="molecule type" value="Genomic_DNA"/>
</dbReference>
<feature type="non-terminal residue" evidence="13">
    <location>
        <position position="335"/>
    </location>
</feature>
<dbReference type="GO" id="GO:0098552">
    <property type="term" value="C:side of membrane"/>
    <property type="evidence" value="ECO:0007669"/>
    <property type="project" value="UniProtKB-KW"/>
</dbReference>
<evidence type="ECO:0000256" key="7">
    <source>
        <dbReference type="ARBA" id="ARBA00023136"/>
    </source>
</evidence>
<evidence type="ECO:0000259" key="11">
    <source>
        <dbReference type="Pfam" id="PF06534"/>
    </source>
</evidence>
<dbReference type="PANTHER" id="PTHR31428:SF3">
    <property type="entry name" value="HEMOJUVELIN"/>
    <property type="match status" value="1"/>
</dbReference>
<feature type="region of interest" description="Disordered" evidence="10">
    <location>
        <begin position="75"/>
        <end position="94"/>
    </location>
</feature>
<evidence type="ECO:0000256" key="6">
    <source>
        <dbReference type="ARBA" id="ARBA00022813"/>
    </source>
</evidence>
<reference evidence="13" key="1">
    <citation type="journal article" date="2021" name="Cell">
        <title>Tracing the genetic footprints of vertebrate landing in non-teleost ray-finned fishes.</title>
        <authorList>
            <person name="Bi X."/>
            <person name="Wang K."/>
            <person name="Yang L."/>
            <person name="Pan H."/>
            <person name="Jiang H."/>
            <person name="Wei Q."/>
            <person name="Fang M."/>
            <person name="Yu H."/>
            <person name="Zhu C."/>
            <person name="Cai Y."/>
            <person name="He Y."/>
            <person name="Gan X."/>
            <person name="Zeng H."/>
            <person name="Yu D."/>
            <person name="Zhu Y."/>
            <person name="Jiang H."/>
            <person name="Qiu Q."/>
            <person name="Yang H."/>
            <person name="Zhang Y.E."/>
            <person name="Wang W."/>
            <person name="Zhu M."/>
            <person name="He S."/>
            <person name="Zhang G."/>
        </authorList>
    </citation>
    <scope>NUCLEOTIDE SEQUENCE</scope>
    <source>
        <strain evidence="13">Allg_001</strain>
    </source>
</reference>
<comment type="subcellular location">
    <subcellularLocation>
        <location evidence="1">Cell membrane</location>
        <topology evidence="1">Lipid-anchor</topology>
        <topology evidence="1">GPI-anchor</topology>
    </subcellularLocation>
</comment>
<evidence type="ECO:0000256" key="8">
    <source>
        <dbReference type="ARBA" id="ARBA00023180"/>
    </source>
</evidence>
<keyword evidence="9" id="KW-0449">Lipoprotein</keyword>
<evidence type="ECO:0000256" key="5">
    <source>
        <dbReference type="ARBA" id="ARBA00022729"/>
    </source>
</evidence>
<evidence type="ECO:0000256" key="1">
    <source>
        <dbReference type="ARBA" id="ARBA00004609"/>
    </source>
</evidence>
<evidence type="ECO:0000313" key="13">
    <source>
        <dbReference type="EMBL" id="MBN3323125.1"/>
    </source>
</evidence>
<keyword evidence="14" id="KW-1185">Reference proteome</keyword>
<evidence type="ECO:0000256" key="2">
    <source>
        <dbReference type="ARBA" id="ARBA00005321"/>
    </source>
</evidence>
<evidence type="ECO:0000256" key="10">
    <source>
        <dbReference type="SAM" id="MobiDB-lite"/>
    </source>
</evidence>
<dbReference type="InterPro" id="IPR009496">
    <property type="entry name" value="RGM_C"/>
</dbReference>
<protein>
    <submittedName>
        <fullName evidence="13">RGMA protein</fullName>
    </submittedName>
</protein>
<evidence type="ECO:0000259" key="12">
    <source>
        <dbReference type="Pfam" id="PF06535"/>
    </source>
</evidence>
<feature type="domain" description="Repulsive guidance molecule N-terminal" evidence="12">
    <location>
        <begin position="3"/>
        <end position="76"/>
    </location>
</feature>
<keyword evidence="3" id="KW-1003">Cell membrane</keyword>
<feature type="domain" description="Repulsive guidance molecule C-terminal" evidence="11">
    <location>
        <begin position="147"/>
        <end position="304"/>
    </location>
</feature>
<evidence type="ECO:0000313" key="14">
    <source>
        <dbReference type="Proteomes" id="UP000736164"/>
    </source>
</evidence>
<evidence type="ECO:0000256" key="3">
    <source>
        <dbReference type="ARBA" id="ARBA00022475"/>
    </source>
</evidence>
<sequence>AQCHILRCNSEFVAATLELGGGPGGAGGRGTAPYCSALRSYALCTRRTARGCRGNLAYHSAVQGIEDLLIQNRCPKTGPTAPPRPPPVPLQRRRRTEPVSCISAAIVPLKVDSQWPSCGGQLQLCPRSRSAGRSFPPTHLSLPLCAPAQITVIFRSSPECTEQQTYQARLGDVPAAFVDGSSAAGERRGGPSLGIRSLAPGQHAEIRAAHIGTTLVVRQSGRSLSLAVRAPREDLQLCVWGCPASQRLAPPAPPASALAARAHCARQLPAEDVYFQACVFDLLVTGNASAAAAAVAALEDARAMVADPEKVHLLPSAAARPQIPALLLLAAALWA</sequence>
<keyword evidence="7" id="KW-0472">Membrane</keyword>
<dbReference type="Pfam" id="PF06534">
    <property type="entry name" value="RGM_C"/>
    <property type="match status" value="1"/>
</dbReference>
<dbReference type="Gene3D" id="3.40.1000.10">
    <property type="entry name" value="Mog1/PsbP, alpha/beta/alpha sandwich"/>
    <property type="match status" value="1"/>
</dbReference>
<proteinExistence type="inferred from homology"/>
<dbReference type="InterPro" id="IPR010536">
    <property type="entry name" value="RGM_N"/>
</dbReference>
<comment type="similarity">
    <text evidence="2">Belongs to the repulsive guidance molecule (RGM) family.</text>
</comment>
<keyword evidence="5" id="KW-0732">Signal</keyword>
<dbReference type="GO" id="GO:0015026">
    <property type="term" value="F:coreceptor activity"/>
    <property type="evidence" value="ECO:0007669"/>
    <property type="project" value="TreeGrafter"/>
</dbReference>
<evidence type="ECO:0000256" key="9">
    <source>
        <dbReference type="ARBA" id="ARBA00023288"/>
    </source>
</evidence>
<keyword evidence="6" id="KW-0068">Autocatalytic cleavage</keyword>
<evidence type="ECO:0000256" key="4">
    <source>
        <dbReference type="ARBA" id="ARBA00022622"/>
    </source>
</evidence>
<name>A0A8J7P330_ATRSP</name>
<accession>A0A8J7P330</accession>
<gene>
    <name evidence="13" type="primary">Rgma_1</name>
    <name evidence="13" type="ORF">GTO95_0009546</name>
</gene>
<dbReference type="AlphaFoldDB" id="A0A8J7P330"/>
<organism evidence="13 14">
    <name type="scientific">Atractosteus spatula</name>
    <name type="common">Alligator gar</name>
    <name type="synonym">Lepisosteus spatula</name>
    <dbReference type="NCBI Taxonomy" id="7917"/>
    <lineage>
        <taxon>Eukaryota</taxon>
        <taxon>Metazoa</taxon>
        <taxon>Chordata</taxon>
        <taxon>Craniata</taxon>
        <taxon>Vertebrata</taxon>
        <taxon>Euteleostomi</taxon>
        <taxon>Actinopterygii</taxon>
        <taxon>Neopterygii</taxon>
        <taxon>Holostei</taxon>
        <taxon>Semionotiformes</taxon>
        <taxon>Lepisosteidae</taxon>
        <taxon>Atractosteus</taxon>
    </lineage>
</organism>
<feature type="compositionally biased region" description="Pro residues" evidence="10">
    <location>
        <begin position="80"/>
        <end position="89"/>
    </location>
</feature>
<keyword evidence="8" id="KW-0325">Glycoprotein</keyword>
<dbReference type="Proteomes" id="UP000736164">
    <property type="component" value="Unassembled WGS sequence"/>
</dbReference>